<evidence type="ECO:0000256" key="2">
    <source>
        <dbReference type="ARBA" id="ARBA00022475"/>
    </source>
</evidence>
<feature type="transmembrane region" description="Helical" evidence="6">
    <location>
        <begin position="282"/>
        <end position="303"/>
    </location>
</feature>
<keyword evidence="4 6" id="KW-1133">Transmembrane helix</keyword>
<comment type="subcellular location">
    <subcellularLocation>
        <location evidence="1">Cell membrane</location>
        <topology evidence="1">Multi-pass membrane protein</topology>
    </subcellularLocation>
</comment>
<feature type="transmembrane region" description="Helical" evidence="6">
    <location>
        <begin position="12"/>
        <end position="30"/>
    </location>
</feature>
<accession>A0ABS6WS97</accession>
<keyword evidence="2" id="KW-1003">Cell membrane</keyword>
<dbReference type="EMBL" id="JAHWQX010000004">
    <property type="protein sequence ID" value="MBW3098824.1"/>
    <property type="molecule type" value="Genomic_DNA"/>
</dbReference>
<feature type="transmembrane region" description="Helical" evidence="6">
    <location>
        <begin position="97"/>
        <end position="120"/>
    </location>
</feature>
<dbReference type="CDD" id="cd06581">
    <property type="entry name" value="TM_PBP1_LivM_like"/>
    <property type="match status" value="1"/>
</dbReference>
<keyword evidence="3 6" id="KW-0812">Transmembrane</keyword>
<feature type="transmembrane region" description="Helical" evidence="6">
    <location>
        <begin position="159"/>
        <end position="180"/>
    </location>
</feature>
<dbReference type="PANTHER" id="PTHR30482">
    <property type="entry name" value="HIGH-AFFINITY BRANCHED-CHAIN AMINO ACID TRANSPORT SYSTEM PERMEASE"/>
    <property type="match status" value="1"/>
</dbReference>
<evidence type="ECO:0000256" key="3">
    <source>
        <dbReference type="ARBA" id="ARBA00022692"/>
    </source>
</evidence>
<dbReference type="Pfam" id="PF02653">
    <property type="entry name" value="BPD_transp_2"/>
    <property type="match status" value="1"/>
</dbReference>
<evidence type="ECO:0000256" key="5">
    <source>
        <dbReference type="ARBA" id="ARBA00023136"/>
    </source>
</evidence>
<organism evidence="7 8">
    <name type="scientific">Pseudohoeflea coraliihabitans</name>
    <dbReference type="NCBI Taxonomy" id="2860393"/>
    <lineage>
        <taxon>Bacteria</taxon>
        <taxon>Pseudomonadati</taxon>
        <taxon>Pseudomonadota</taxon>
        <taxon>Alphaproteobacteria</taxon>
        <taxon>Hyphomicrobiales</taxon>
        <taxon>Rhizobiaceae</taxon>
        <taxon>Pseudohoeflea</taxon>
    </lineage>
</organism>
<name>A0ABS6WS97_9HYPH</name>
<evidence type="ECO:0000256" key="4">
    <source>
        <dbReference type="ARBA" id="ARBA00022989"/>
    </source>
</evidence>
<keyword evidence="8" id="KW-1185">Reference proteome</keyword>
<proteinExistence type="predicted"/>
<dbReference type="PANTHER" id="PTHR30482:SF17">
    <property type="entry name" value="ABC TRANSPORTER ATP-BINDING PROTEIN"/>
    <property type="match status" value="1"/>
</dbReference>
<feature type="transmembrane region" description="Helical" evidence="6">
    <location>
        <begin position="63"/>
        <end position="85"/>
    </location>
</feature>
<dbReference type="Proteomes" id="UP001430804">
    <property type="component" value="Unassembled WGS sequence"/>
</dbReference>
<comment type="caution">
    <text evidence="7">The sequence shown here is derived from an EMBL/GenBank/DDBJ whole genome shotgun (WGS) entry which is preliminary data.</text>
</comment>
<protein>
    <submittedName>
        <fullName evidence="7">Branched-chain amino acid ABC transporter permease</fullName>
    </submittedName>
</protein>
<feature type="transmembrane region" description="Helical" evidence="6">
    <location>
        <begin position="37"/>
        <end position="57"/>
    </location>
</feature>
<evidence type="ECO:0000313" key="8">
    <source>
        <dbReference type="Proteomes" id="UP001430804"/>
    </source>
</evidence>
<evidence type="ECO:0000256" key="1">
    <source>
        <dbReference type="ARBA" id="ARBA00004651"/>
    </source>
</evidence>
<dbReference type="InterPro" id="IPR043428">
    <property type="entry name" value="LivM-like"/>
</dbReference>
<evidence type="ECO:0000313" key="7">
    <source>
        <dbReference type="EMBL" id="MBW3098824.1"/>
    </source>
</evidence>
<dbReference type="InterPro" id="IPR001851">
    <property type="entry name" value="ABC_transp_permease"/>
</dbReference>
<keyword evidence="5 6" id="KW-0472">Membrane</keyword>
<feature type="transmembrane region" description="Helical" evidence="6">
    <location>
        <begin position="248"/>
        <end position="270"/>
    </location>
</feature>
<sequence length="323" mass="33096">MFYQTRAKNLTVLLVLGGLALYAVYGGYFAREIVVEIALLAMLAIALDLVAGYGGMISLCHGALFGIGAYLFGGLTALVGTPVWLATLAALAGTALFGWAVGAVTAGIGGIFFIMATLAFGQMAYVIVFEWRALGGDDGLAGIPRTDLAGIGLDTGDSLTFALLSLAALALSYTIAAIALRSSFGRTLTGIHANEERMRALGLNVRRHKAAAFALSAAIAGAAGLLAAQHTQYISPEYLVWTVSGEALIVVILGGIGTLAGPLVGAVVFVALEHVVARFTDYWHLVIGILLIAAVMAGGRGLYGEIERLLAPGPGTGKGGDGA</sequence>
<gene>
    <name evidence="7" type="ORF">KY465_16190</name>
</gene>
<feature type="transmembrane region" description="Helical" evidence="6">
    <location>
        <begin position="210"/>
        <end position="228"/>
    </location>
</feature>
<reference evidence="7" key="1">
    <citation type="submission" date="2021-07" db="EMBL/GenBank/DDBJ databases">
        <title>Pseudohoeflea marina sp. nov. a polyhydroxyalcanoate-producing bacterium.</title>
        <authorList>
            <person name="Zheng W."/>
            <person name="Yu S."/>
            <person name="Huang Y."/>
        </authorList>
    </citation>
    <scope>NUCLEOTIDE SEQUENCE</scope>
    <source>
        <strain evidence="7">DP4N28-3</strain>
    </source>
</reference>
<evidence type="ECO:0000256" key="6">
    <source>
        <dbReference type="SAM" id="Phobius"/>
    </source>
</evidence>